<feature type="domain" description="DSBA-like thioredoxin" evidence="1">
    <location>
        <begin position="123"/>
        <end position="262"/>
    </location>
</feature>
<accession>A0A8S8XH46</accession>
<dbReference type="PANTHER" id="PTHR35272">
    <property type="entry name" value="THIOL:DISULFIDE INTERCHANGE PROTEIN DSBC-RELATED"/>
    <property type="match status" value="1"/>
</dbReference>
<gene>
    <name evidence="2" type="ORF">TMPK1_35090</name>
</gene>
<dbReference type="PANTHER" id="PTHR35272:SF3">
    <property type="entry name" value="THIOL:DISULFIDE INTERCHANGE PROTEIN DSBC"/>
    <property type="match status" value="1"/>
</dbReference>
<evidence type="ECO:0000313" key="3">
    <source>
        <dbReference type="Proteomes" id="UP000681075"/>
    </source>
</evidence>
<evidence type="ECO:0000259" key="1">
    <source>
        <dbReference type="Pfam" id="PF01323"/>
    </source>
</evidence>
<dbReference type="Proteomes" id="UP000681075">
    <property type="component" value="Unassembled WGS sequence"/>
</dbReference>
<dbReference type="SUPFAM" id="SSF52833">
    <property type="entry name" value="Thioredoxin-like"/>
    <property type="match status" value="1"/>
</dbReference>
<reference evidence="2" key="1">
    <citation type="submission" date="2021-02" db="EMBL/GenBank/DDBJ databases">
        <title>Genome sequence of Rhodospirillales sp. strain TMPK1 isolated from soil.</title>
        <authorList>
            <person name="Nakai R."/>
            <person name="Kusada H."/>
            <person name="Tamaki H."/>
        </authorList>
    </citation>
    <scope>NUCLEOTIDE SEQUENCE</scope>
    <source>
        <strain evidence="2">TMPK1</strain>
    </source>
</reference>
<dbReference type="Pfam" id="PF01323">
    <property type="entry name" value="DSBA"/>
    <property type="match status" value="1"/>
</dbReference>
<proteinExistence type="predicted"/>
<dbReference type="InterPro" id="IPR051470">
    <property type="entry name" value="Thiol:disulfide_interchange"/>
</dbReference>
<dbReference type="InterPro" id="IPR036249">
    <property type="entry name" value="Thioredoxin-like_sf"/>
</dbReference>
<comment type="caution">
    <text evidence="2">The sequence shown here is derived from an EMBL/GenBank/DDBJ whole genome shotgun (WGS) entry which is preliminary data.</text>
</comment>
<evidence type="ECO:0000313" key="2">
    <source>
        <dbReference type="EMBL" id="GIL41272.1"/>
    </source>
</evidence>
<organism evidence="2 3">
    <name type="scientific">Roseiterribacter gracilis</name>
    <dbReference type="NCBI Taxonomy" id="2812848"/>
    <lineage>
        <taxon>Bacteria</taxon>
        <taxon>Pseudomonadati</taxon>
        <taxon>Pseudomonadota</taxon>
        <taxon>Alphaproteobacteria</taxon>
        <taxon>Rhodospirillales</taxon>
        <taxon>Roseiterribacteraceae</taxon>
        <taxon>Roseiterribacter</taxon>
    </lineage>
</organism>
<keyword evidence="3" id="KW-1185">Reference proteome</keyword>
<protein>
    <recommendedName>
        <fullName evidence="1">DSBA-like thioredoxin domain-containing protein</fullName>
    </recommendedName>
</protein>
<dbReference type="RefSeq" id="WP_420244697.1">
    <property type="nucleotide sequence ID" value="NZ_BOPV01000001.1"/>
</dbReference>
<dbReference type="InterPro" id="IPR001853">
    <property type="entry name" value="DSBA-like_thioredoxin_dom"/>
</dbReference>
<dbReference type="Gene3D" id="3.40.30.10">
    <property type="entry name" value="Glutaredoxin"/>
    <property type="match status" value="1"/>
</dbReference>
<name>A0A8S8XH46_9PROT</name>
<sequence length="267" mass="28743">MSVLLEPPGESPRPRRWSVALGTALALAAGLLVALAEQQRMLPAPTAAPTAQIAPAEFEQRVFAAMSQPGFIERAMQAANQGREREKSRTWRAALAAEPALLNPRGPFTLSFGPTETKRSALVFLDYNCPHCRHLEQDLTKLRARESDIRIIAMPVAVLRPSSSTAALSVLAAARMGKGTALHEALLAQDGEVTDAIVRLSADRIGLNWDELLRMRNSDEVKTEMARIAVLAQRFAVQGTPAAYLSSGEVISGAAGPDRFLAAWAAK</sequence>
<dbReference type="GO" id="GO:0016491">
    <property type="term" value="F:oxidoreductase activity"/>
    <property type="evidence" value="ECO:0007669"/>
    <property type="project" value="InterPro"/>
</dbReference>
<dbReference type="AlphaFoldDB" id="A0A8S8XH46"/>
<dbReference type="EMBL" id="BOPV01000001">
    <property type="protein sequence ID" value="GIL41272.1"/>
    <property type="molecule type" value="Genomic_DNA"/>
</dbReference>